<evidence type="ECO:0000313" key="3">
    <source>
        <dbReference type="EMBL" id="RYQ86731.1"/>
    </source>
</evidence>
<proteinExistence type="predicted"/>
<evidence type="ECO:0000313" key="4">
    <source>
        <dbReference type="Proteomes" id="UP000289738"/>
    </source>
</evidence>
<dbReference type="GO" id="GO:0043531">
    <property type="term" value="F:ADP binding"/>
    <property type="evidence" value="ECO:0007669"/>
    <property type="project" value="InterPro"/>
</dbReference>
<dbReference type="GO" id="GO:0006952">
    <property type="term" value="P:defense response"/>
    <property type="evidence" value="ECO:0007669"/>
    <property type="project" value="UniProtKB-KW"/>
</dbReference>
<dbReference type="EMBL" id="SDMP01000020">
    <property type="protein sequence ID" value="RYQ86731.1"/>
    <property type="molecule type" value="Genomic_DNA"/>
</dbReference>
<feature type="domain" description="NB-ARC" evidence="2">
    <location>
        <begin position="35"/>
        <end position="77"/>
    </location>
</feature>
<accession>A0A444XAN1</accession>
<name>A0A444XAN1_ARAHY</name>
<dbReference type="AlphaFoldDB" id="A0A444XAN1"/>
<dbReference type="PANTHER" id="PTHR36766:SF40">
    <property type="entry name" value="DISEASE RESISTANCE PROTEIN RGA3"/>
    <property type="match status" value="1"/>
</dbReference>
<keyword evidence="1" id="KW-0611">Plant defense</keyword>
<sequence>MPTSSVVDKAVIYGRDDERKKLREYVVSEDVGASSNKIGVIAIVGMGGIGKTTLAKLLYNDDEVKDKFDLKAWACVS</sequence>
<gene>
    <name evidence="3" type="ORF">Ahy_B10g106367</name>
</gene>
<dbReference type="Pfam" id="PF00931">
    <property type="entry name" value="NB-ARC"/>
    <property type="match status" value="1"/>
</dbReference>
<evidence type="ECO:0000259" key="2">
    <source>
        <dbReference type="Pfam" id="PF00931"/>
    </source>
</evidence>
<dbReference type="PANTHER" id="PTHR36766">
    <property type="entry name" value="PLANT BROAD-SPECTRUM MILDEW RESISTANCE PROTEIN RPW8"/>
    <property type="match status" value="1"/>
</dbReference>
<dbReference type="InterPro" id="IPR002182">
    <property type="entry name" value="NB-ARC"/>
</dbReference>
<dbReference type="STRING" id="3818.A0A444XAN1"/>
<dbReference type="Gene3D" id="3.40.50.300">
    <property type="entry name" value="P-loop containing nucleotide triphosphate hydrolases"/>
    <property type="match status" value="1"/>
</dbReference>
<protein>
    <recommendedName>
        <fullName evidence="2">NB-ARC domain-containing protein</fullName>
    </recommendedName>
</protein>
<dbReference type="InterPro" id="IPR027417">
    <property type="entry name" value="P-loop_NTPase"/>
</dbReference>
<dbReference type="Proteomes" id="UP000289738">
    <property type="component" value="Chromosome B10"/>
</dbReference>
<reference evidence="3 4" key="1">
    <citation type="submission" date="2019-01" db="EMBL/GenBank/DDBJ databases">
        <title>Sequencing of cultivated peanut Arachis hypogaea provides insights into genome evolution and oil improvement.</title>
        <authorList>
            <person name="Chen X."/>
        </authorList>
    </citation>
    <scope>NUCLEOTIDE SEQUENCE [LARGE SCALE GENOMIC DNA]</scope>
    <source>
        <strain evidence="4">cv. Fuhuasheng</strain>
        <tissue evidence="3">Leaves</tissue>
    </source>
</reference>
<keyword evidence="4" id="KW-1185">Reference proteome</keyword>
<dbReference type="SUPFAM" id="SSF52540">
    <property type="entry name" value="P-loop containing nucleoside triphosphate hydrolases"/>
    <property type="match status" value="1"/>
</dbReference>
<organism evidence="3 4">
    <name type="scientific">Arachis hypogaea</name>
    <name type="common">Peanut</name>
    <dbReference type="NCBI Taxonomy" id="3818"/>
    <lineage>
        <taxon>Eukaryota</taxon>
        <taxon>Viridiplantae</taxon>
        <taxon>Streptophyta</taxon>
        <taxon>Embryophyta</taxon>
        <taxon>Tracheophyta</taxon>
        <taxon>Spermatophyta</taxon>
        <taxon>Magnoliopsida</taxon>
        <taxon>eudicotyledons</taxon>
        <taxon>Gunneridae</taxon>
        <taxon>Pentapetalae</taxon>
        <taxon>rosids</taxon>
        <taxon>fabids</taxon>
        <taxon>Fabales</taxon>
        <taxon>Fabaceae</taxon>
        <taxon>Papilionoideae</taxon>
        <taxon>50 kb inversion clade</taxon>
        <taxon>dalbergioids sensu lato</taxon>
        <taxon>Dalbergieae</taxon>
        <taxon>Pterocarpus clade</taxon>
        <taxon>Arachis</taxon>
    </lineage>
</organism>
<evidence type="ECO:0000256" key="1">
    <source>
        <dbReference type="ARBA" id="ARBA00022821"/>
    </source>
</evidence>
<comment type="caution">
    <text evidence="3">The sequence shown here is derived from an EMBL/GenBank/DDBJ whole genome shotgun (WGS) entry which is preliminary data.</text>
</comment>